<dbReference type="PANTHER" id="PTHR42693:SF53">
    <property type="entry name" value="ENDO-4-O-SULFATASE"/>
    <property type="match status" value="1"/>
</dbReference>
<dbReference type="InterPro" id="IPR050738">
    <property type="entry name" value="Sulfatase"/>
</dbReference>
<dbReference type="InterPro" id="IPR000917">
    <property type="entry name" value="Sulfatase_N"/>
</dbReference>
<protein>
    <submittedName>
        <fullName evidence="6">Sulfatase-like hydrolase/transferase</fullName>
    </submittedName>
</protein>
<dbReference type="SUPFAM" id="SSF53649">
    <property type="entry name" value="Alkaline phosphatase-like"/>
    <property type="match status" value="1"/>
</dbReference>
<comment type="similarity">
    <text evidence="1">Belongs to the sulfatase family.</text>
</comment>
<dbReference type="Proteomes" id="UP001243717">
    <property type="component" value="Unassembled WGS sequence"/>
</dbReference>
<evidence type="ECO:0000256" key="1">
    <source>
        <dbReference type="ARBA" id="ARBA00008779"/>
    </source>
</evidence>
<reference evidence="6 7" key="1">
    <citation type="submission" date="2023-04" db="EMBL/GenBank/DDBJ databases">
        <title>A novel bacteria isolated from coastal sediment.</title>
        <authorList>
            <person name="Liu X.-J."/>
            <person name="Du Z.-J."/>
        </authorList>
    </citation>
    <scope>NUCLEOTIDE SEQUENCE [LARGE SCALE GENOMIC DNA]</scope>
    <source>
        <strain evidence="6 7">SDUM461004</strain>
    </source>
</reference>
<keyword evidence="3" id="KW-0378">Hydrolase</keyword>
<sequence>MNSPNILLLITDQQRWDSLGVYGAPEAQTPNLDKLASEGIRFDQCYCNNPICTPSRASLMTGGELPDHGVMQLEDVLDQRQMMFPELLRQAGYKTALFGKQHVSSRVIEHRERHPNDGFDTYQWCHEPAIHTGSAFNGYAKWLKEKNPNFLQELGEKGRRIGHFPNELHATRWTADATIDFLNEQSGGDTPFLCIASVFDPHDPYDDYPKEVAARIDQTKIRKPIPRSDDSTLPKGILLERRMGYMARHPQDEADIHDLRLGYHASISFIDEQFGRILKTLENADLKENTIVIFTSDHGDMLGDHGLMAKGAFFYDPCTRIPLLIRWPKQIKGNQHTNAFVQLNDLAGTIVEAAGISTPLRKQFLPHSKSLLPYLTGQNICPPRNTAICAYRHTGYGNSSKGSQYIPVSATMLREGDFKLCLYHDEANDDLSAEGQLFNMTADPYETNNLWNIQEYQATKRVMIQTILDWIDKREGGLTRFQSDRIPT</sequence>
<evidence type="ECO:0000259" key="5">
    <source>
        <dbReference type="Pfam" id="PF00884"/>
    </source>
</evidence>
<dbReference type="InterPro" id="IPR017850">
    <property type="entry name" value="Alkaline_phosphatase_core_sf"/>
</dbReference>
<dbReference type="PROSITE" id="PS00523">
    <property type="entry name" value="SULFATASE_1"/>
    <property type="match status" value="1"/>
</dbReference>
<keyword evidence="4" id="KW-0106">Calcium</keyword>
<feature type="domain" description="Sulfatase N-terminal" evidence="5">
    <location>
        <begin position="4"/>
        <end position="356"/>
    </location>
</feature>
<evidence type="ECO:0000256" key="2">
    <source>
        <dbReference type="ARBA" id="ARBA00022723"/>
    </source>
</evidence>
<dbReference type="PANTHER" id="PTHR42693">
    <property type="entry name" value="ARYLSULFATASE FAMILY MEMBER"/>
    <property type="match status" value="1"/>
</dbReference>
<proteinExistence type="inferred from homology"/>
<dbReference type="EMBL" id="JARXIC010000008">
    <property type="protein sequence ID" value="MDQ8194061.1"/>
    <property type="molecule type" value="Genomic_DNA"/>
</dbReference>
<accession>A0ABU1AJY2</accession>
<gene>
    <name evidence="6" type="ORF">QEH59_06475</name>
</gene>
<dbReference type="Pfam" id="PF00884">
    <property type="entry name" value="Sulfatase"/>
    <property type="match status" value="1"/>
</dbReference>
<keyword evidence="2" id="KW-0479">Metal-binding</keyword>
<evidence type="ECO:0000313" key="6">
    <source>
        <dbReference type="EMBL" id="MDQ8194061.1"/>
    </source>
</evidence>
<name>A0ABU1AJY2_9BACT</name>
<evidence type="ECO:0000256" key="4">
    <source>
        <dbReference type="ARBA" id="ARBA00022837"/>
    </source>
</evidence>
<keyword evidence="7" id="KW-1185">Reference proteome</keyword>
<dbReference type="Gene3D" id="3.40.720.10">
    <property type="entry name" value="Alkaline Phosphatase, subunit A"/>
    <property type="match status" value="1"/>
</dbReference>
<dbReference type="RefSeq" id="WP_308984544.1">
    <property type="nucleotide sequence ID" value="NZ_JARXIC010000008.1"/>
</dbReference>
<comment type="caution">
    <text evidence="6">The sequence shown here is derived from an EMBL/GenBank/DDBJ whole genome shotgun (WGS) entry which is preliminary data.</text>
</comment>
<evidence type="ECO:0000256" key="3">
    <source>
        <dbReference type="ARBA" id="ARBA00022801"/>
    </source>
</evidence>
<dbReference type="InterPro" id="IPR024607">
    <property type="entry name" value="Sulfatase_CS"/>
</dbReference>
<evidence type="ECO:0000313" key="7">
    <source>
        <dbReference type="Proteomes" id="UP001243717"/>
    </source>
</evidence>
<organism evidence="6 7">
    <name type="scientific">Thalassobacterium sedimentorum</name>
    <dbReference type="NCBI Taxonomy" id="3041258"/>
    <lineage>
        <taxon>Bacteria</taxon>
        <taxon>Pseudomonadati</taxon>
        <taxon>Verrucomicrobiota</taxon>
        <taxon>Opitutia</taxon>
        <taxon>Puniceicoccales</taxon>
        <taxon>Coraliomargaritaceae</taxon>
        <taxon>Thalassobacterium</taxon>
    </lineage>
</organism>